<keyword evidence="3" id="KW-1185">Reference proteome</keyword>
<organism evidence="1 3">
    <name type="scientific">Agrocybe pediades</name>
    <dbReference type="NCBI Taxonomy" id="84607"/>
    <lineage>
        <taxon>Eukaryota</taxon>
        <taxon>Fungi</taxon>
        <taxon>Dikarya</taxon>
        <taxon>Basidiomycota</taxon>
        <taxon>Agaricomycotina</taxon>
        <taxon>Agaricomycetes</taxon>
        <taxon>Agaricomycetidae</taxon>
        <taxon>Agaricales</taxon>
        <taxon>Agaricineae</taxon>
        <taxon>Strophariaceae</taxon>
        <taxon>Agrocybe</taxon>
    </lineage>
</organism>
<dbReference type="AlphaFoldDB" id="A0A8H4QEU8"/>
<dbReference type="Proteomes" id="UP000521872">
    <property type="component" value="Unassembled WGS sequence"/>
</dbReference>
<comment type="caution">
    <text evidence="1">The sequence shown here is derived from an EMBL/GenBank/DDBJ whole genome shotgun (WGS) entry which is preliminary data.</text>
</comment>
<gene>
    <name evidence="2" type="ORF">D9613_003875</name>
    <name evidence="1" type="ORF">D9613_012244</name>
</gene>
<evidence type="ECO:0000313" key="3">
    <source>
        <dbReference type="Proteomes" id="UP000521872"/>
    </source>
</evidence>
<sequence length="62" mass="7257">MSNSRRVVKEDFPSLPPLFPQPLPLIQVERVNTHNPLKDWNLNLRRWRDVGRVWGLVVVTGL</sequence>
<dbReference type="EMBL" id="JAACJL010000061">
    <property type="protein sequence ID" value="KAF4609543.1"/>
    <property type="molecule type" value="Genomic_DNA"/>
</dbReference>
<evidence type="ECO:0000313" key="2">
    <source>
        <dbReference type="EMBL" id="KAF4612178.1"/>
    </source>
</evidence>
<name>A0A8H4QEU8_9AGAR</name>
<protein>
    <submittedName>
        <fullName evidence="1">Uncharacterized protein</fullName>
    </submittedName>
</protein>
<proteinExistence type="predicted"/>
<evidence type="ECO:0000313" key="1">
    <source>
        <dbReference type="EMBL" id="KAF4609543.1"/>
    </source>
</evidence>
<accession>A0A8H4QEU8</accession>
<reference evidence="1 3" key="1">
    <citation type="submission" date="2019-12" db="EMBL/GenBank/DDBJ databases">
        <authorList>
            <person name="Floudas D."/>
            <person name="Bentzer J."/>
            <person name="Ahren D."/>
            <person name="Johansson T."/>
            <person name="Persson P."/>
            <person name="Tunlid A."/>
        </authorList>
    </citation>
    <scope>NUCLEOTIDE SEQUENCE [LARGE SCALE GENOMIC DNA]</scope>
    <source>
        <strain evidence="1 3">CBS 102.39</strain>
    </source>
</reference>
<dbReference type="EMBL" id="JAACJL010000057">
    <property type="protein sequence ID" value="KAF4612178.1"/>
    <property type="molecule type" value="Genomic_DNA"/>
</dbReference>